<sequence>MSAVADRPHPLPEEFDEATRTLARTTEGVRRELIDGRLRGGLCRTGTTGESFSG</sequence>
<gene>
    <name evidence="1" type="ORF">GCM10010446_41700</name>
</gene>
<evidence type="ECO:0000313" key="2">
    <source>
        <dbReference type="Proteomes" id="UP001500403"/>
    </source>
</evidence>
<accession>A0ABP6JYZ7</accession>
<comment type="caution">
    <text evidence="1">The sequence shown here is derived from an EMBL/GenBank/DDBJ whole genome shotgun (WGS) entry which is preliminary data.</text>
</comment>
<protein>
    <submittedName>
        <fullName evidence="1">Uncharacterized protein</fullName>
    </submittedName>
</protein>
<dbReference type="Proteomes" id="UP001500403">
    <property type="component" value="Unassembled WGS sequence"/>
</dbReference>
<keyword evidence="2" id="KW-1185">Reference proteome</keyword>
<dbReference type="EMBL" id="BAAAUD010000041">
    <property type="protein sequence ID" value="GAA2952173.1"/>
    <property type="molecule type" value="Genomic_DNA"/>
</dbReference>
<reference evidence="2" key="1">
    <citation type="journal article" date="2019" name="Int. J. Syst. Evol. Microbiol.">
        <title>The Global Catalogue of Microorganisms (GCM) 10K type strain sequencing project: providing services to taxonomists for standard genome sequencing and annotation.</title>
        <authorList>
            <consortium name="The Broad Institute Genomics Platform"/>
            <consortium name="The Broad Institute Genome Sequencing Center for Infectious Disease"/>
            <person name="Wu L."/>
            <person name="Ma J."/>
        </authorList>
    </citation>
    <scope>NUCLEOTIDE SEQUENCE [LARGE SCALE GENOMIC DNA]</scope>
    <source>
        <strain evidence="2">JCM 9088</strain>
    </source>
</reference>
<organism evidence="1 2">
    <name type="scientific">Streptomyces enissocaesilis</name>
    <dbReference type="NCBI Taxonomy" id="332589"/>
    <lineage>
        <taxon>Bacteria</taxon>
        <taxon>Bacillati</taxon>
        <taxon>Actinomycetota</taxon>
        <taxon>Actinomycetes</taxon>
        <taxon>Kitasatosporales</taxon>
        <taxon>Streptomycetaceae</taxon>
        <taxon>Streptomyces</taxon>
        <taxon>Streptomyces rochei group</taxon>
    </lineage>
</organism>
<proteinExistence type="predicted"/>
<name>A0ABP6JYZ7_9ACTN</name>
<evidence type="ECO:0000313" key="1">
    <source>
        <dbReference type="EMBL" id="GAA2952173.1"/>
    </source>
</evidence>